<proteinExistence type="predicted"/>
<evidence type="ECO:0000313" key="2">
    <source>
        <dbReference type="Proteomes" id="UP001241377"/>
    </source>
</evidence>
<dbReference type="Proteomes" id="UP001241377">
    <property type="component" value="Unassembled WGS sequence"/>
</dbReference>
<keyword evidence="2" id="KW-1185">Reference proteome</keyword>
<protein>
    <submittedName>
        <fullName evidence="1">Uncharacterized protein</fullName>
    </submittedName>
</protein>
<comment type="caution">
    <text evidence="1">The sequence shown here is derived from an EMBL/GenBank/DDBJ whole genome shotgun (WGS) entry which is preliminary data.</text>
</comment>
<organism evidence="1 2">
    <name type="scientific">Naganishia cerealis</name>
    <dbReference type="NCBI Taxonomy" id="610337"/>
    <lineage>
        <taxon>Eukaryota</taxon>
        <taxon>Fungi</taxon>
        <taxon>Dikarya</taxon>
        <taxon>Basidiomycota</taxon>
        <taxon>Agaricomycotina</taxon>
        <taxon>Tremellomycetes</taxon>
        <taxon>Filobasidiales</taxon>
        <taxon>Filobasidiaceae</taxon>
        <taxon>Naganishia</taxon>
    </lineage>
</organism>
<evidence type="ECO:0000313" key="1">
    <source>
        <dbReference type="EMBL" id="KAJ9092950.1"/>
    </source>
</evidence>
<reference evidence="1" key="1">
    <citation type="submission" date="2023-04" db="EMBL/GenBank/DDBJ databases">
        <title>Draft Genome sequencing of Naganishia species isolated from polar environments using Oxford Nanopore Technology.</title>
        <authorList>
            <person name="Leo P."/>
            <person name="Venkateswaran K."/>
        </authorList>
    </citation>
    <scope>NUCLEOTIDE SEQUENCE</scope>
    <source>
        <strain evidence="1">MNA-CCFEE 5261</strain>
    </source>
</reference>
<gene>
    <name evidence="1" type="ORF">QFC19_008548</name>
</gene>
<name>A0ACC2V0U2_9TREE</name>
<sequence>MTIRRCIGAALGSVYDLLESEVGGDEEWSRRVQQAIRRLDEGSSSGRARVAVYSDSPSGTNAAASVVTSLLLDPFAEDEPTRRAIAQRHAEPHAGAEYVIRYAENTTREIDSLACNSPWLRDASIDLVEVLYSDAVVLVLDPIRLLDTPHLAEIVKELEHKPRVVFLVDGDVPGSLVPDTEGVDPLEHARRKVQERVREQLDSLWKRGYAAAEHGREEQIPRSLFINSEKGISAIHSLRRVISATATTPATTTPGTLPSEDGERRAFDEFQERYIASNLGGVSQSLLADIRTLTVIGGPTQTATHVLRRSLAYIEAVLTTLTAQSLSVRREASALRDAAEDEERDIRLAAESTWRRSLTGEMERTRDAVQRVLSDRFGGWRVITGRVERVEEEVAGQVVAHWGYAVTQQLAFDTGRLDQIHRYLSEKTDTLLRSFAAPPSHSSTVVPSTAPFYSPVLINSLSQLEQTHPITPALLTAPIHARRAQLLSFVVPLLQKRAYTTAWTAWSVAFASSSLSWTACVPLDLLSPATSLGMGLLGSVAAARWAVGAWLKAQKKFWADWQRVEQGLEHDLGKHLDEVVKARVLAKAIAGADGLDALVKKRMARVDEVDEKVHRVRQGL</sequence>
<accession>A0ACC2V0U2</accession>
<dbReference type="EMBL" id="JASBWR010000129">
    <property type="protein sequence ID" value="KAJ9092950.1"/>
    <property type="molecule type" value="Genomic_DNA"/>
</dbReference>